<dbReference type="RefSeq" id="WP_065025365.1">
    <property type="nucleotide sequence ID" value="NZ_LZMF01000104.1"/>
</dbReference>
<protein>
    <recommendedName>
        <fullName evidence="6 12">Diaminobutyrate--2-oxoglutarate transaminase</fullName>
        <ecNumber evidence="5 12">2.6.1.76</ecNumber>
    </recommendedName>
    <alternativeName>
        <fullName evidence="12">DABA aminotransferase</fullName>
    </alternativeName>
</protein>
<dbReference type="InterPro" id="IPR012773">
    <property type="entry name" value="Ectoine_EctB"/>
</dbReference>
<dbReference type="NCBIfam" id="NF006733">
    <property type="entry name" value="PRK09264.1"/>
    <property type="match status" value="1"/>
</dbReference>
<dbReference type="PIRSF" id="PIRSF000521">
    <property type="entry name" value="Transaminase_4ab_Lys_Orn"/>
    <property type="match status" value="1"/>
</dbReference>
<dbReference type="InterPro" id="IPR004637">
    <property type="entry name" value="Dat"/>
</dbReference>
<dbReference type="PROSITE" id="PS00600">
    <property type="entry name" value="AA_TRANSFER_CLASS_3"/>
    <property type="match status" value="1"/>
</dbReference>
<proteinExistence type="inferred from homology"/>
<dbReference type="GO" id="GO:0019491">
    <property type="term" value="P:ectoine biosynthetic process"/>
    <property type="evidence" value="ECO:0007669"/>
    <property type="project" value="UniProtKB-UniPathway"/>
</dbReference>
<dbReference type="InterPro" id="IPR005814">
    <property type="entry name" value="Aminotrans_3"/>
</dbReference>
<comment type="cofactor">
    <cofactor evidence="1 12">
        <name>pyridoxal 5'-phosphate</name>
        <dbReference type="ChEBI" id="CHEBI:597326"/>
    </cofactor>
</comment>
<dbReference type="InterPro" id="IPR015424">
    <property type="entry name" value="PyrdxlP-dep_Trfase"/>
</dbReference>
<dbReference type="Gene3D" id="3.90.1150.10">
    <property type="entry name" value="Aspartate Aminotransferase, domain 1"/>
    <property type="match status" value="1"/>
</dbReference>
<name>A0A1A3TT10_MYCSD</name>
<dbReference type="GO" id="GO:0030170">
    <property type="term" value="F:pyridoxal phosphate binding"/>
    <property type="evidence" value="ECO:0007669"/>
    <property type="project" value="InterPro"/>
</dbReference>
<dbReference type="NCBIfam" id="TIGR02407">
    <property type="entry name" value="ectoine_ectB"/>
    <property type="match status" value="1"/>
</dbReference>
<dbReference type="Gene3D" id="3.40.640.10">
    <property type="entry name" value="Type I PLP-dependent aspartate aminotransferase-like (Major domain)"/>
    <property type="match status" value="1"/>
</dbReference>
<comment type="similarity">
    <text evidence="4 11">Belongs to the class-III pyridoxal-phosphate-dependent aminotransferase family.</text>
</comment>
<keyword evidence="8 12" id="KW-0808">Transferase</keyword>
<evidence type="ECO:0000256" key="2">
    <source>
        <dbReference type="ARBA" id="ARBA00002189"/>
    </source>
</evidence>
<evidence type="ECO:0000256" key="1">
    <source>
        <dbReference type="ARBA" id="ARBA00001933"/>
    </source>
</evidence>
<evidence type="ECO:0000256" key="12">
    <source>
        <dbReference type="RuleBase" id="RU365034"/>
    </source>
</evidence>
<dbReference type="UniPathway" id="UPA00067">
    <property type="reaction ID" value="UER00121"/>
</dbReference>
<evidence type="ECO:0000256" key="11">
    <source>
        <dbReference type="RuleBase" id="RU003560"/>
    </source>
</evidence>
<comment type="caution">
    <text evidence="13">The sequence shown here is derived from an EMBL/GenBank/DDBJ whole genome shotgun (WGS) entry which is preliminary data.</text>
</comment>
<evidence type="ECO:0000313" key="13">
    <source>
        <dbReference type="EMBL" id="OBK85522.1"/>
    </source>
</evidence>
<evidence type="ECO:0000313" key="14">
    <source>
        <dbReference type="Proteomes" id="UP000093759"/>
    </source>
</evidence>
<organism evidence="13 14">
    <name type="scientific">Mycolicibacter sinensis (strain JDM601)</name>
    <name type="common">Mycobacterium sinense</name>
    <dbReference type="NCBI Taxonomy" id="875328"/>
    <lineage>
        <taxon>Bacteria</taxon>
        <taxon>Bacillati</taxon>
        <taxon>Actinomycetota</taxon>
        <taxon>Actinomycetes</taxon>
        <taxon>Mycobacteriales</taxon>
        <taxon>Mycobacteriaceae</taxon>
        <taxon>Mycolicibacter</taxon>
    </lineage>
</organism>
<dbReference type="EC" id="2.6.1.76" evidence="5 12"/>
<evidence type="ECO:0000256" key="4">
    <source>
        <dbReference type="ARBA" id="ARBA00008954"/>
    </source>
</evidence>
<dbReference type="Proteomes" id="UP000093759">
    <property type="component" value="Unassembled WGS sequence"/>
</dbReference>
<dbReference type="PANTHER" id="PTHR43552">
    <property type="entry name" value="DIAMINOBUTYRATE--2-OXOGLUTARATE AMINOTRANSFERASE"/>
    <property type="match status" value="1"/>
</dbReference>
<evidence type="ECO:0000256" key="9">
    <source>
        <dbReference type="ARBA" id="ARBA00022898"/>
    </source>
</evidence>
<comment type="function">
    <text evidence="2 12">Catalyzes reversively the conversion of L-aspartate beta-semialdehyde (ASA) to L-2,4-diaminobutyrate (DABA) by transamination with L-glutamate.</text>
</comment>
<keyword evidence="7 12" id="KW-0032">Aminotransferase</keyword>
<sequence length="423" mass="46076">MSIFETLESEVRSYCRSWPVTFDRAKGSRIWDVDGTEYVDFFAGAGALNYGHNHPDLKAPLLEYLSSDRVVHSLDMNTVAKGQFLERFEEVILKPRGLDYKVQFPGPTGTNAVESALKLARKVTGKESIISFTNAFHGMTLGSLSVTGNSMKRGGAGIPLVHATPMPYDNYLDGVTPDFIWFERLLQDSGSGLNEPAAVIVETVQGEGGINVARLEWLHGLAELCKRHELLLIVDDVQMGCGRTGPFFSFEAADIEPDIVCMSKSISGYGLPMALTLFKPELDVWEPGEHNGTFRGQNPSFVTATAALNFWTDNLLEKQVIRKGEQIEQALTEVIEPFDGVETRGRGLIRGVAFDRPELAGAVQKEAFARGLLLETSGPEGEVVKMMPPLVIDDDDLAEGLTIAAHAIEAVAAKELTTSGAKG</sequence>
<comment type="pathway">
    <text evidence="3 12">Amine and polyamine biosynthesis; ectoine biosynthesis; L-ectoine from L-aspartate 4-semialdehyde: step 1/3.</text>
</comment>
<dbReference type="PANTHER" id="PTHR43552:SF2">
    <property type="entry name" value="DIAMINOBUTYRATE--2-OXOGLUTARATE TRANSAMINASE"/>
    <property type="match status" value="1"/>
</dbReference>
<evidence type="ECO:0000256" key="6">
    <source>
        <dbReference type="ARBA" id="ARBA00014798"/>
    </source>
</evidence>
<reference evidence="14" key="1">
    <citation type="submission" date="2016-06" db="EMBL/GenBank/DDBJ databases">
        <authorList>
            <person name="Sutton G."/>
            <person name="Brinkac L."/>
            <person name="Sanka R."/>
            <person name="Adams M."/>
            <person name="Lau E."/>
            <person name="Garcia-Basteiro A."/>
            <person name="Lopez-Varela E."/>
            <person name="Palencia S."/>
        </authorList>
    </citation>
    <scope>NUCLEOTIDE SEQUENCE [LARGE SCALE GENOMIC DNA]</scope>
    <source>
        <strain evidence="14">1274684.2</strain>
    </source>
</reference>
<evidence type="ECO:0000256" key="7">
    <source>
        <dbReference type="ARBA" id="ARBA00022576"/>
    </source>
</evidence>
<dbReference type="EMBL" id="LZMF01000104">
    <property type="protein sequence ID" value="OBK85522.1"/>
    <property type="molecule type" value="Genomic_DNA"/>
</dbReference>
<evidence type="ECO:0000256" key="8">
    <source>
        <dbReference type="ARBA" id="ARBA00022679"/>
    </source>
</evidence>
<keyword evidence="9 11" id="KW-0663">Pyridoxal phosphate</keyword>
<dbReference type="Pfam" id="PF00202">
    <property type="entry name" value="Aminotran_3"/>
    <property type="match status" value="1"/>
</dbReference>
<evidence type="ECO:0000256" key="10">
    <source>
        <dbReference type="ARBA" id="ARBA00049111"/>
    </source>
</evidence>
<dbReference type="AlphaFoldDB" id="A0A1A3TT10"/>
<comment type="catalytic activity">
    <reaction evidence="10 12">
        <text>L-2,4-diaminobutanoate + 2-oxoglutarate = L-aspartate 4-semialdehyde + L-glutamate</text>
        <dbReference type="Rhea" id="RHEA:11160"/>
        <dbReference type="ChEBI" id="CHEBI:16810"/>
        <dbReference type="ChEBI" id="CHEBI:29985"/>
        <dbReference type="ChEBI" id="CHEBI:58761"/>
        <dbReference type="ChEBI" id="CHEBI:537519"/>
        <dbReference type="EC" id="2.6.1.76"/>
    </reaction>
</comment>
<gene>
    <name evidence="13" type="ORF">A5648_06935</name>
</gene>
<evidence type="ECO:0000256" key="5">
    <source>
        <dbReference type="ARBA" id="ARBA00013155"/>
    </source>
</evidence>
<dbReference type="GO" id="GO:0045303">
    <property type="term" value="F:diaminobutyrate-2-oxoglutarate transaminase activity"/>
    <property type="evidence" value="ECO:0007669"/>
    <property type="project" value="UniProtKB-EC"/>
</dbReference>
<dbReference type="InterPro" id="IPR015421">
    <property type="entry name" value="PyrdxlP-dep_Trfase_major"/>
</dbReference>
<dbReference type="InterPro" id="IPR015422">
    <property type="entry name" value="PyrdxlP-dep_Trfase_small"/>
</dbReference>
<evidence type="ECO:0000256" key="3">
    <source>
        <dbReference type="ARBA" id="ARBA00004946"/>
    </source>
</evidence>
<dbReference type="CDD" id="cd00610">
    <property type="entry name" value="OAT_like"/>
    <property type="match status" value="1"/>
</dbReference>
<dbReference type="NCBIfam" id="TIGR00709">
    <property type="entry name" value="dat"/>
    <property type="match status" value="1"/>
</dbReference>
<accession>A0A1A3TT10</accession>
<dbReference type="SUPFAM" id="SSF53383">
    <property type="entry name" value="PLP-dependent transferases"/>
    <property type="match status" value="1"/>
</dbReference>
<dbReference type="GO" id="GO:0047307">
    <property type="term" value="F:diaminobutyrate-pyruvate transaminase activity"/>
    <property type="evidence" value="ECO:0007669"/>
    <property type="project" value="InterPro"/>
</dbReference>
<dbReference type="InterPro" id="IPR049704">
    <property type="entry name" value="Aminotrans_3_PPA_site"/>
</dbReference>